<dbReference type="FunFam" id="3.40.50.300:FF:000134">
    <property type="entry name" value="Iron-enterobactin ABC transporter ATP-binding protein"/>
    <property type="match status" value="1"/>
</dbReference>
<sequence>MNAVIQTNNLNLSLGGKQILRDISMTVQSGEYVSIIGPNGAGKSTFMRCLLGMYAYKGSIEIAGQECSQADSKQLAKTISYVPQTHDMEFPLPVYDFVMMGRYPYLSPLVPVQKKDIEAVERAMDVTDTWPFRGRLMRTLSGGERQKVYIAAALAQETPIMLLDEPATFLDWKHQSEVMQLLKKINTDCGATVVAVNHDLNSAAHWSDRIVAIKDGQLLLDGLPTDLIQPEPLRQLFETTFIRTETLAPATES</sequence>
<dbReference type="PROSITE" id="PS50893">
    <property type="entry name" value="ABC_TRANSPORTER_2"/>
    <property type="match status" value="1"/>
</dbReference>
<evidence type="ECO:0000256" key="3">
    <source>
        <dbReference type="ARBA" id="ARBA00022840"/>
    </source>
</evidence>
<evidence type="ECO:0000256" key="4">
    <source>
        <dbReference type="ARBA" id="ARBA00022967"/>
    </source>
</evidence>
<dbReference type="RefSeq" id="WP_160629973.1">
    <property type="nucleotide sequence ID" value="NZ_CP047593.1"/>
</dbReference>
<evidence type="ECO:0000256" key="2">
    <source>
        <dbReference type="ARBA" id="ARBA00022741"/>
    </source>
</evidence>
<dbReference type="PANTHER" id="PTHR42794">
    <property type="entry name" value="HEMIN IMPORT ATP-BINDING PROTEIN HMUV"/>
    <property type="match status" value="1"/>
</dbReference>
<feature type="domain" description="ABC transporter" evidence="6">
    <location>
        <begin position="5"/>
        <end position="240"/>
    </location>
</feature>
<dbReference type="InterPro" id="IPR027417">
    <property type="entry name" value="P-loop_NTPase"/>
</dbReference>
<evidence type="ECO:0000256" key="5">
    <source>
        <dbReference type="ARBA" id="ARBA00037066"/>
    </source>
</evidence>
<dbReference type="SUPFAM" id="SSF52540">
    <property type="entry name" value="P-loop containing nucleoside triphosphate hydrolases"/>
    <property type="match status" value="1"/>
</dbReference>
<proteinExistence type="predicted"/>
<name>A0A6P1MAD8_9BACT</name>
<evidence type="ECO:0000313" key="8">
    <source>
        <dbReference type="Proteomes" id="UP000464954"/>
    </source>
</evidence>
<organism evidence="7 8">
    <name type="scientific">Tichowtungia aerotolerans</name>
    <dbReference type="NCBI Taxonomy" id="2697043"/>
    <lineage>
        <taxon>Bacteria</taxon>
        <taxon>Pseudomonadati</taxon>
        <taxon>Kiritimatiellota</taxon>
        <taxon>Tichowtungiia</taxon>
        <taxon>Tichowtungiales</taxon>
        <taxon>Tichowtungiaceae</taxon>
        <taxon>Tichowtungia</taxon>
    </lineage>
</organism>
<dbReference type="AlphaFoldDB" id="A0A6P1MAD8"/>
<evidence type="ECO:0000256" key="1">
    <source>
        <dbReference type="ARBA" id="ARBA00022448"/>
    </source>
</evidence>
<evidence type="ECO:0000259" key="6">
    <source>
        <dbReference type="PROSITE" id="PS50893"/>
    </source>
</evidence>
<reference evidence="7 8" key="1">
    <citation type="submission" date="2020-01" db="EMBL/GenBank/DDBJ databases">
        <title>Ponticoccus aerotolerans gen. nov., sp. nov., an anaerobic bacterium and proposal of Ponticoccusceae fam. nov., Ponticoccusles ord. nov. and Ponticoccuse classis nov. in the phylum Kiritimatiellaeota.</title>
        <authorList>
            <person name="Zhou L.Y."/>
            <person name="Du Z.J."/>
        </authorList>
    </citation>
    <scope>NUCLEOTIDE SEQUENCE [LARGE SCALE GENOMIC DNA]</scope>
    <source>
        <strain evidence="7 8">S-5007</strain>
    </source>
</reference>
<comment type="function">
    <text evidence="5">Part of the ABC transporter complex HmuTUV involved in hemin import. Responsible for energy coupling to the transport system.</text>
</comment>
<keyword evidence="1" id="KW-0813">Transport</keyword>
<keyword evidence="2" id="KW-0547">Nucleotide-binding</keyword>
<dbReference type="EMBL" id="CP047593">
    <property type="protein sequence ID" value="QHI70801.1"/>
    <property type="molecule type" value="Genomic_DNA"/>
</dbReference>
<dbReference type="PANTHER" id="PTHR42794:SF1">
    <property type="entry name" value="HEMIN IMPORT ATP-BINDING PROTEIN HMUV"/>
    <property type="match status" value="1"/>
</dbReference>
<dbReference type="Gene3D" id="3.40.50.300">
    <property type="entry name" value="P-loop containing nucleotide triphosphate hydrolases"/>
    <property type="match status" value="1"/>
</dbReference>
<keyword evidence="3 7" id="KW-0067">ATP-binding</keyword>
<dbReference type="InterPro" id="IPR003593">
    <property type="entry name" value="AAA+_ATPase"/>
</dbReference>
<evidence type="ECO:0000313" key="7">
    <source>
        <dbReference type="EMBL" id="QHI70801.1"/>
    </source>
</evidence>
<gene>
    <name evidence="7" type="ORF">GT409_15580</name>
</gene>
<keyword evidence="4" id="KW-1278">Translocase</keyword>
<dbReference type="Proteomes" id="UP000464954">
    <property type="component" value="Chromosome"/>
</dbReference>
<dbReference type="GO" id="GO:0005524">
    <property type="term" value="F:ATP binding"/>
    <property type="evidence" value="ECO:0007669"/>
    <property type="project" value="UniProtKB-KW"/>
</dbReference>
<dbReference type="CDD" id="cd03214">
    <property type="entry name" value="ABC_Iron-Siderophores_B12_Hemin"/>
    <property type="match status" value="1"/>
</dbReference>
<protein>
    <submittedName>
        <fullName evidence="7">ATP-binding cassette domain-containing protein</fullName>
    </submittedName>
</protein>
<dbReference type="InterPro" id="IPR003439">
    <property type="entry name" value="ABC_transporter-like_ATP-bd"/>
</dbReference>
<dbReference type="KEGG" id="taer:GT409_15580"/>
<dbReference type="GO" id="GO:0016887">
    <property type="term" value="F:ATP hydrolysis activity"/>
    <property type="evidence" value="ECO:0007669"/>
    <property type="project" value="InterPro"/>
</dbReference>
<dbReference type="Pfam" id="PF00005">
    <property type="entry name" value="ABC_tran"/>
    <property type="match status" value="1"/>
</dbReference>
<accession>A0A6P1MAD8</accession>
<dbReference type="SMART" id="SM00382">
    <property type="entry name" value="AAA"/>
    <property type="match status" value="1"/>
</dbReference>
<keyword evidence="8" id="KW-1185">Reference proteome</keyword>